<dbReference type="Pfam" id="PF00498">
    <property type="entry name" value="FHA"/>
    <property type="match status" value="2"/>
</dbReference>
<dbReference type="AlphaFoldDB" id="Q2S792"/>
<dbReference type="HOGENOM" id="CLU_071267_0_0_6"/>
<keyword evidence="3" id="KW-1133">Transmembrane helix</keyword>
<reference evidence="5 6" key="1">
    <citation type="journal article" date="2005" name="Nucleic Acids Res.">
        <title>Genomic blueprint of Hahella chejuensis, a marine microbe producing an algicidal agent.</title>
        <authorList>
            <person name="Jeong H."/>
            <person name="Yim J.H."/>
            <person name="Lee C."/>
            <person name="Choi S.-H."/>
            <person name="Park Y.K."/>
            <person name="Yoon S.H."/>
            <person name="Hur C.-G."/>
            <person name="Kang H.-Y."/>
            <person name="Kim D."/>
            <person name="Lee H.H."/>
            <person name="Park K.H."/>
            <person name="Park S.-H."/>
            <person name="Park H.-S."/>
            <person name="Lee H.K."/>
            <person name="Oh T.K."/>
            <person name="Kim J.F."/>
        </authorList>
    </citation>
    <scope>NUCLEOTIDE SEQUENCE [LARGE SCALE GENOMIC DNA]</scope>
    <source>
        <strain evidence="5 6">KCTC 2396</strain>
    </source>
</reference>
<keyword evidence="3" id="KW-0812">Transmembrane</keyword>
<dbReference type="GO" id="GO:0003723">
    <property type="term" value="F:RNA binding"/>
    <property type="evidence" value="ECO:0007669"/>
    <property type="project" value="UniProtKB-KW"/>
</dbReference>
<evidence type="ECO:0000259" key="4">
    <source>
        <dbReference type="PROSITE" id="PS50006"/>
    </source>
</evidence>
<feature type="transmembrane region" description="Helical" evidence="3">
    <location>
        <begin position="275"/>
        <end position="296"/>
    </location>
</feature>
<dbReference type="CDD" id="cd00060">
    <property type="entry name" value="FHA"/>
    <property type="match status" value="2"/>
</dbReference>
<dbReference type="InterPro" id="IPR050923">
    <property type="entry name" value="Cell_Proc_Reg/RNA_Proc"/>
</dbReference>
<organism evidence="5 6">
    <name type="scientific">Hahella chejuensis (strain KCTC 2396)</name>
    <dbReference type="NCBI Taxonomy" id="349521"/>
    <lineage>
        <taxon>Bacteria</taxon>
        <taxon>Pseudomonadati</taxon>
        <taxon>Pseudomonadota</taxon>
        <taxon>Gammaproteobacteria</taxon>
        <taxon>Oceanospirillales</taxon>
        <taxon>Hahellaceae</taxon>
        <taxon>Hahella</taxon>
    </lineage>
</organism>
<dbReference type="Proteomes" id="UP000000238">
    <property type="component" value="Chromosome"/>
</dbReference>
<evidence type="ECO:0000313" key="6">
    <source>
        <dbReference type="Proteomes" id="UP000000238"/>
    </source>
</evidence>
<dbReference type="SUPFAM" id="SSF49879">
    <property type="entry name" value="SMAD/FHA domain"/>
    <property type="match status" value="2"/>
</dbReference>
<accession>Q2S792</accession>
<dbReference type="PANTHER" id="PTHR23308">
    <property type="entry name" value="NUCLEAR INHIBITOR OF PROTEIN PHOSPHATASE-1"/>
    <property type="match status" value="1"/>
</dbReference>
<dbReference type="InterPro" id="IPR008984">
    <property type="entry name" value="SMAD_FHA_dom_sf"/>
</dbReference>
<dbReference type="Gene3D" id="2.60.200.20">
    <property type="match status" value="2"/>
</dbReference>
<evidence type="ECO:0000313" key="5">
    <source>
        <dbReference type="EMBL" id="ABC33482.1"/>
    </source>
</evidence>
<dbReference type="EMBL" id="CP000155">
    <property type="protein sequence ID" value="ABC33482.1"/>
    <property type="molecule type" value="Genomic_DNA"/>
</dbReference>
<sequence length="297" mass="32681">MLKLQFTDGSRESIWLVEPRLKIGKHSSNNLVLNQPDIQDFHAEIRLQEEQLYLLNLSPDYVVGVNGKKVQKAVKINENDTIQLGKARFKVVHPGAEHKPKHEAPQSIAHNEWGLHTNASWAKQSFYPIEDTVIIGRDEQCDITVPVSHLSRQHAQLTVAGNYMLVKDLGSTNGTYLNGERITQGRAKRGDRLRFDVVTFTVTGPEDDGDRTIVRPDAVAPAPSPAPTGDETVANNPPPRPARPAAPPKAARKPAQEKPAPAHEVAVKAESKSGYLLYTVIGFAVVFGALSAFFLLR</sequence>
<dbReference type="InterPro" id="IPR000253">
    <property type="entry name" value="FHA_dom"/>
</dbReference>
<feature type="compositionally biased region" description="Pro residues" evidence="2">
    <location>
        <begin position="236"/>
        <end position="247"/>
    </location>
</feature>
<gene>
    <name evidence="5" type="ordered locus">HCH_06864</name>
</gene>
<feature type="region of interest" description="Disordered" evidence="2">
    <location>
        <begin position="206"/>
        <end position="264"/>
    </location>
</feature>
<feature type="domain" description="FHA" evidence="4">
    <location>
        <begin position="133"/>
        <end position="182"/>
    </location>
</feature>
<dbReference type="OrthoDB" id="9815482at2"/>
<dbReference type="RefSeq" id="WP_011400532.1">
    <property type="nucleotide sequence ID" value="NC_007645.1"/>
</dbReference>
<evidence type="ECO:0000256" key="3">
    <source>
        <dbReference type="SAM" id="Phobius"/>
    </source>
</evidence>
<dbReference type="SMART" id="SM00240">
    <property type="entry name" value="FHA"/>
    <property type="match status" value="2"/>
</dbReference>
<dbReference type="eggNOG" id="COG1716">
    <property type="taxonomic scope" value="Bacteria"/>
</dbReference>
<evidence type="ECO:0000256" key="2">
    <source>
        <dbReference type="SAM" id="MobiDB-lite"/>
    </source>
</evidence>
<name>Q2S792_HAHCH</name>
<evidence type="ECO:0000256" key="1">
    <source>
        <dbReference type="PROSITE-ProRule" id="PRU00182"/>
    </source>
</evidence>
<dbReference type="KEGG" id="hch:HCH_06864"/>
<keyword evidence="6" id="KW-1185">Reference proteome</keyword>
<dbReference type="PROSITE" id="PS50889">
    <property type="entry name" value="S4"/>
    <property type="match status" value="1"/>
</dbReference>
<dbReference type="STRING" id="349521.HCH_06864"/>
<feature type="domain" description="FHA" evidence="4">
    <location>
        <begin position="21"/>
        <end position="70"/>
    </location>
</feature>
<dbReference type="PROSITE" id="PS50006">
    <property type="entry name" value="FHA_DOMAIN"/>
    <property type="match status" value="2"/>
</dbReference>
<keyword evidence="3" id="KW-0472">Membrane</keyword>
<protein>
    <submittedName>
        <fullName evidence="5">FOG: FHA domain</fullName>
    </submittedName>
</protein>
<proteinExistence type="predicted"/>
<keyword evidence="1" id="KW-0694">RNA-binding</keyword>